<keyword evidence="3 4" id="KW-0436">Ligase</keyword>
<reference evidence="7 8" key="1">
    <citation type="submission" date="2015-11" db="EMBL/GenBank/DDBJ databases">
        <title>Genomic analysis of 38 Legionella species identifies large and diverse effector repertoires.</title>
        <authorList>
            <person name="Burstein D."/>
            <person name="Amaro F."/>
            <person name="Zusman T."/>
            <person name="Lifshitz Z."/>
            <person name="Cohen O."/>
            <person name="Gilbert J.A."/>
            <person name="Pupko T."/>
            <person name="Shuman H.A."/>
            <person name="Segal G."/>
        </authorList>
    </citation>
    <scope>NUCLEOTIDE SEQUENCE [LARGE SCALE GENOMIC DNA]</scope>
    <source>
        <strain evidence="7 8">Mt.St.Helens-4</strain>
    </source>
</reference>
<comment type="pathway">
    <text evidence="3 4">Cofactor biosynthesis; coenzyme A biosynthesis; CoA from (R)-pantothenate: step 3/5.</text>
</comment>
<protein>
    <recommendedName>
        <fullName evidence="3">Coenzyme A biosynthesis bifunctional protein CoaBC</fullName>
    </recommendedName>
    <alternativeName>
        <fullName evidence="3">DNA/pantothenate metabolism flavoprotein</fullName>
    </alternativeName>
    <alternativeName>
        <fullName evidence="3">Phosphopantothenoylcysteine synthetase/decarboxylase</fullName>
        <shortName evidence="3">PPCS-PPCDC</shortName>
    </alternativeName>
    <domain>
        <recommendedName>
            <fullName evidence="3">Phosphopantothenoylcysteine decarboxylase</fullName>
            <shortName evidence="3">PPC decarboxylase</shortName>
            <shortName evidence="3">PPC-DC</shortName>
            <ecNumber evidence="3">4.1.1.36</ecNumber>
        </recommendedName>
        <alternativeName>
            <fullName evidence="3">CoaC</fullName>
        </alternativeName>
    </domain>
    <domain>
        <recommendedName>
            <fullName evidence="3">Phosphopantothenate--cysteine ligase</fullName>
            <ecNumber evidence="3">6.3.2.5</ecNumber>
        </recommendedName>
        <alternativeName>
            <fullName evidence="3">CoaB</fullName>
        </alternativeName>
        <alternativeName>
            <fullName evidence="3">Phosphopantothenoylcysteine synthetase</fullName>
            <shortName evidence="3">PPC synthetase</shortName>
            <shortName evidence="3">PPC-S</shortName>
        </alternativeName>
    </domain>
</protein>
<dbReference type="AlphaFoldDB" id="A0A0W0YIU1"/>
<feature type="binding site" evidence="3">
    <location>
        <position position="289"/>
    </location>
    <ligand>
        <name>CTP</name>
        <dbReference type="ChEBI" id="CHEBI:37563"/>
    </ligand>
</feature>
<comment type="pathway">
    <text evidence="3 4">Cofactor biosynthesis; coenzyme A biosynthesis; CoA from (R)-pantothenate: step 2/5.</text>
</comment>
<feature type="region of interest" description="Phosphopantothenoylcysteine decarboxylase" evidence="3">
    <location>
        <begin position="1"/>
        <end position="190"/>
    </location>
</feature>
<evidence type="ECO:0000256" key="4">
    <source>
        <dbReference type="RuleBase" id="RU364078"/>
    </source>
</evidence>
<evidence type="ECO:0000313" key="7">
    <source>
        <dbReference type="EMBL" id="KTD56865.1"/>
    </source>
</evidence>
<comment type="catalytic activity">
    <reaction evidence="3 4">
        <text>N-[(R)-4-phosphopantothenoyl]-L-cysteine + H(+) = (R)-4'-phosphopantetheine + CO2</text>
        <dbReference type="Rhea" id="RHEA:16793"/>
        <dbReference type="ChEBI" id="CHEBI:15378"/>
        <dbReference type="ChEBI" id="CHEBI:16526"/>
        <dbReference type="ChEBI" id="CHEBI:59458"/>
        <dbReference type="ChEBI" id="CHEBI:61723"/>
        <dbReference type="EC" id="4.1.1.36"/>
    </reaction>
</comment>
<gene>
    <name evidence="7" type="primary">dfp</name>
    <name evidence="3" type="synonym">coaBC</name>
    <name evidence="7" type="ORF">Lsai_1842</name>
</gene>
<dbReference type="SUPFAM" id="SSF102645">
    <property type="entry name" value="CoaB-like"/>
    <property type="match status" value="1"/>
</dbReference>
<feature type="region of interest" description="Phosphopantothenate--cysteine ligase" evidence="3">
    <location>
        <begin position="191"/>
        <end position="401"/>
    </location>
</feature>
<keyword evidence="3 4" id="KW-0285">Flavoprotein</keyword>
<dbReference type="GO" id="GO:0004632">
    <property type="term" value="F:phosphopantothenate--cysteine ligase activity"/>
    <property type="evidence" value="ECO:0007669"/>
    <property type="project" value="UniProtKB-UniRule"/>
</dbReference>
<keyword evidence="3" id="KW-0511">Multifunctional enzyme</keyword>
<dbReference type="SUPFAM" id="SSF52507">
    <property type="entry name" value="Homo-oligomeric flavin-containing Cys decarboxylases, HFCD"/>
    <property type="match status" value="1"/>
</dbReference>
<evidence type="ECO:0000256" key="3">
    <source>
        <dbReference type="HAMAP-Rule" id="MF_02225"/>
    </source>
</evidence>
<dbReference type="HAMAP" id="MF_02225">
    <property type="entry name" value="CoaBC"/>
    <property type="match status" value="1"/>
</dbReference>
<dbReference type="GO" id="GO:0015941">
    <property type="term" value="P:pantothenate catabolic process"/>
    <property type="evidence" value="ECO:0007669"/>
    <property type="project" value="InterPro"/>
</dbReference>
<dbReference type="InterPro" id="IPR036551">
    <property type="entry name" value="Flavin_trans-like"/>
</dbReference>
<feature type="binding site" evidence="3">
    <location>
        <position position="324"/>
    </location>
    <ligand>
        <name>CTP</name>
        <dbReference type="ChEBI" id="CHEBI:37563"/>
    </ligand>
</feature>
<dbReference type="STRING" id="28087.Lsai_1842"/>
<evidence type="ECO:0000259" key="5">
    <source>
        <dbReference type="Pfam" id="PF02441"/>
    </source>
</evidence>
<dbReference type="Pfam" id="PF02441">
    <property type="entry name" value="Flavoprotein"/>
    <property type="match status" value="1"/>
</dbReference>
<evidence type="ECO:0000313" key="8">
    <source>
        <dbReference type="Proteomes" id="UP000054621"/>
    </source>
</evidence>
<dbReference type="PATRIC" id="fig|28087.4.peg.1974"/>
<comment type="similarity">
    <text evidence="3 4">In the C-terminal section; belongs to the PPC synthetase family.</text>
</comment>
<feature type="domain" description="Flavoprotein" evidence="5">
    <location>
        <begin position="7"/>
        <end position="177"/>
    </location>
</feature>
<dbReference type="InterPro" id="IPR005252">
    <property type="entry name" value="CoaBC"/>
</dbReference>
<evidence type="ECO:0000256" key="1">
    <source>
        <dbReference type="ARBA" id="ARBA00022793"/>
    </source>
</evidence>
<keyword evidence="1 3" id="KW-0210">Decarboxylase</keyword>
<accession>A0A0W0YIU1</accession>
<dbReference type="OrthoDB" id="9802554at2"/>
<dbReference type="EC" id="4.1.1.36" evidence="3"/>
<comment type="function">
    <text evidence="3">Catalyzes two sequential steps in the biosynthesis of coenzyme A. In the first step cysteine is conjugated to 4'-phosphopantothenate to form 4-phosphopantothenoylcysteine. In the second step the latter compound is decarboxylated to form 4'-phosphopantotheine.</text>
</comment>
<feature type="binding site" evidence="3">
    <location>
        <position position="342"/>
    </location>
    <ligand>
        <name>CTP</name>
        <dbReference type="ChEBI" id="CHEBI:37563"/>
    </ligand>
</feature>
<dbReference type="GO" id="GO:0004633">
    <property type="term" value="F:phosphopantothenoylcysteine decarboxylase activity"/>
    <property type="evidence" value="ECO:0007669"/>
    <property type="project" value="UniProtKB-UniRule"/>
</dbReference>
<comment type="catalytic activity">
    <reaction evidence="3 4">
        <text>(R)-4'-phosphopantothenate + L-cysteine + CTP = N-[(R)-4-phosphopantothenoyl]-L-cysteine + CMP + diphosphate + H(+)</text>
        <dbReference type="Rhea" id="RHEA:19397"/>
        <dbReference type="ChEBI" id="CHEBI:10986"/>
        <dbReference type="ChEBI" id="CHEBI:15378"/>
        <dbReference type="ChEBI" id="CHEBI:33019"/>
        <dbReference type="ChEBI" id="CHEBI:35235"/>
        <dbReference type="ChEBI" id="CHEBI:37563"/>
        <dbReference type="ChEBI" id="CHEBI:59458"/>
        <dbReference type="ChEBI" id="CHEBI:60377"/>
        <dbReference type="EC" id="6.3.2.5"/>
    </reaction>
</comment>
<dbReference type="Pfam" id="PF04127">
    <property type="entry name" value="DFP"/>
    <property type="match status" value="1"/>
</dbReference>
<dbReference type="eggNOG" id="COG0452">
    <property type="taxonomic scope" value="Bacteria"/>
</dbReference>
<dbReference type="Proteomes" id="UP000054621">
    <property type="component" value="Unassembled WGS sequence"/>
</dbReference>
<feature type="binding site" evidence="3">
    <location>
        <position position="279"/>
    </location>
    <ligand>
        <name>CTP</name>
        <dbReference type="ChEBI" id="CHEBI:37563"/>
    </ligand>
</feature>
<dbReference type="UniPathway" id="UPA00241">
    <property type="reaction ID" value="UER00353"/>
</dbReference>
<comment type="cofactor">
    <cofactor evidence="3">
        <name>Mg(2+)</name>
        <dbReference type="ChEBI" id="CHEBI:18420"/>
    </cofactor>
</comment>
<comment type="caution">
    <text evidence="7">The sequence shown here is derived from an EMBL/GenBank/DDBJ whole genome shotgun (WGS) entry which is preliminary data.</text>
</comment>
<dbReference type="NCBIfam" id="TIGR00521">
    <property type="entry name" value="coaBC_dfp"/>
    <property type="match status" value="1"/>
</dbReference>
<dbReference type="Gene3D" id="3.40.50.1950">
    <property type="entry name" value="Flavin prenyltransferase-like"/>
    <property type="match status" value="1"/>
</dbReference>
<feature type="binding site" evidence="3">
    <location>
        <position position="338"/>
    </location>
    <ligand>
        <name>CTP</name>
        <dbReference type="ChEBI" id="CHEBI:37563"/>
    </ligand>
</feature>
<keyword evidence="3 4" id="KW-0288">FMN</keyword>
<evidence type="ECO:0000259" key="6">
    <source>
        <dbReference type="Pfam" id="PF04127"/>
    </source>
</evidence>
<evidence type="ECO:0000256" key="2">
    <source>
        <dbReference type="ARBA" id="ARBA00023239"/>
    </source>
</evidence>
<comment type="cofactor">
    <cofactor evidence="3">
        <name>FMN</name>
        <dbReference type="ChEBI" id="CHEBI:58210"/>
    </cofactor>
    <text evidence="3">Binds 1 FMN per subunit.</text>
</comment>
<feature type="binding site" evidence="3">
    <location>
        <begin position="306"/>
        <end position="309"/>
    </location>
    <ligand>
        <name>CTP</name>
        <dbReference type="ChEBI" id="CHEBI:37563"/>
    </ligand>
</feature>
<dbReference type="PANTHER" id="PTHR14359">
    <property type="entry name" value="HOMO-OLIGOMERIC FLAVIN CONTAINING CYS DECARBOXYLASE FAMILY"/>
    <property type="match status" value="1"/>
</dbReference>
<comment type="caution">
    <text evidence="3">Lacks conserved residue(s) required for the propagation of feature annotation.</text>
</comment>
<keyword evidence="3" id="KW-0479">Metal-binding</keyword>
<organism evidence="7 8">
    <name type="scientific">Legionella sainthelensi</name>
    <dbReference type="NCBI Taxonomy" id="28087"/>
    <lineage>
        <taxon>Bacteria</taxon>
        <taxon>Pseudomonadati</taxon>
        <taxon>Pseudomonadota</taxon>
        <taxon>Gammaproteobacteria</taxon>
        <taxon>Legionellales</taxon>
        <taxon>Legionellaceae</taxon>
        <taxon>Legionella</taxon>
    </lineage>
</organism>
<sequence>MQDFIGKKILLGVCGGVGAYKSAFLVRELTRVGADVKVVMTRSAQEFVSPLLMQALSGNDVRTDLFDAQAERAMGHIELARWADCLVIAPASANCLAKITQGIADDLLSTLCLVTETPIIVCPAMNRSMWAHPATQANCKILQERGVIFVGPEEGSQACGEYGLGRVSEAEQIINAIRLHEVHRLLLGKKVVVTAGPTRESIDPVRYISNYSSGKMGHAMAEAAAMAGAQVTLISGPSTLNVSTAIKQIKVESAQEMLNAVMQEMPERGIFIGTAAVADYGVESPALEKIKKKNQDELMLKLVKNPDILSQVADSAKASYVVGFAAETTNVISYATEKLQRKKLDMIVANSVGKGVGFDTDVNQVTVITKSKQIELPLTHKTRLAGQIIAILATTLQNETH</sequence>
<dbReference type="InterPro" id="IPR007085">
    <property type="entry name" value="DNA/pantothenate-metab_flavo_C"/>
</dbReference>
<comment type="similarity">
    <text evidence="3 4">In the N-terminal section; belongs to the HFCD (homo-oligomeric flavin containing Cys decarboxylase) superfamily.</text>
</comment>
<dbReference type="GO" id="GO:0015937">
    <property type="term" value="P:coenzyme A biosynthetic process"/>
    <property type="evidence" value="ECO:0007669"/>
    <property type="project" value="UniProtKB-UniRule"/>
</dbReference>
<keyword evidence="3" id="KW-0460">Magnesium</keyword>
<feature type="active site" description="Proton donor" evidence="3">
    <location>
        <position position="159"/>
    </location>
</feature>
<dbReference type="EC" id="6.3.2.5" evidence="3"/>
<dbReference type="GO" id="GO:0010181">
    <property type="term" value="F:FMN binding"/>
    <property type="evidence" value="ECO:0007669"/>
    <property type="project" value="UniProtKB-UniRule"/>
</dbReference>
<comment type="function">
    <text evidence="4">Catalyzes two steps in the biosynthesis of coenzyme A. In the first step cysteine is conjugated to 4'-phosphopantothenate to form 4-phosphopantothenoylcysteine, in the latter compound is decarboxylated to form 4'-phosphopantotheine.</text>
</comment>
<dbReference type="EMBL" id="LNYV01000029">
    <property type="protein sequence ID" value="KTD56865.1"/>
    <property type="molecule type" value="Genomic_DNA"/>
</dbReference>
<name>A0A0W0YIU1_9GAMM</name>
<dbReference type="Gene3D" id="3.40.50.10300">
    <property type="entry name" value="CoaB-like"/>
    <property type="match status" value="1"/>
</dbReference>
<dbReference type="GO" id="GO:0046872">
    <property type="term" value="F:metal ion binding"/>
    <property type="evidence" value="ECO:0007669"/>
    <property type="project" value="UniProtKB-KW"/>
</dbReference>
<dbReference type="PANTHER" id="PTHR14359:SF6">
    <property type="entry name" value="PHOSPHOPANTOTHENOYLCYSTEINE DECARBOXYLASE"/>
    <property type="match status" value="1"/>
</dbReference>
<feature type="domain" description="DNA/pantothenate metabolism flavoprotein C-terminal" evidence="6">
    <location>
        <begin position="187"/>
        <end position="393"/>
    </location>
</feature>
<dbReference type="RefSeq" id="WP_027271312.1">
    <property type="nucleotide sequence ID" value="NZ_CAAAJE010000016.1"/>
</dbReference>
<keyword evidence="2 3" id="KW-0456">Lyase</keyword>
<dbReference type="GO" id="GO:0071513">
    <property type="term" value="C:phosphopantothenoylcysteine decarboxylase complex"/>
    <property type="evidence" value="ECO:0007669"/>
    <property type="project" value="TreeGrafter"/>
</dbReference>
<proteinExistence type="inferred from homology"/>
<dbReference type="InterPro" id="IPR003382">
    <property type="entry name" value="Flavoprotein"/>
</dbReference>
<dbReference type="InterPro" id="IPR035929">
    <property type="entry name" value="CoaB-like_sf"/>
</dbReference>